<dbReference type="EMBL" id="GG704911">
    <property type="protein sequence ID" value="EAS35736.3"/>
    <property type="molecule type" value="Genomic_DNA"/>
</dbReference>
<keyword evidence="13" id="KW-1185">Reference proteome</keyword>
<organism evidence="12 13">
    <name type="scientific">Coccidioides immitis (strain RS)</name>
    <name type="common">Valley fever fungus</name>
    <dbReference type="NCBI Taxonomy" id="246410"/>
    <lineage>
        <taxon>Eukaryota</taxon>
        <taxon>Fungi</taxon>
        <taxon>Dikarya</taxon>
        <taxon>Ascomycota</taxon>
        <taxon>Pezizomycotina</taxon>
        <taxon>Eurotiomycetes</taxon>
        <taxon>Eurotiomycetidae</taxon>
        <taxon>Onygenales</taxon>
        <taxon>Onygenaceae</taxon>
        <taxon>Coccidioides</taxon>
    </lineage>
</organism>
<name>J3KIE5_COCIM</name>
<keyword evidence="3" id="KW-0808">Transferase</keyword>
<feature type="domain" description="AGC-kinase C-terminal" evidence="11">
    <location>
        <begin position="812"/>
        <end position="952"/>
    </location>
</feature>
<dbReference type="RefSeq" id="XP_001247319.2">
    <property type="nucleotide sequence ID" value="XM_001247318.2"/>
</dbReference>
<dbReference type="CDD" id="cd21742">
    <property type="entry name" value="MobB_NDR_LATS-like"/>
    <property type="match status" value="1"/>
</dbReference>
<evidence type="ECO:0000256" key="8">
    <source>
        <dbReference type="ARBA" id="ARBA00048679"/>
    </source>
</evidence>
<dbReference type="KEGG" id="cim:CIMG_01090"/>
<dbReference type="SMART" id="SM00220">
    <property type="entry name" value="S_TKc"/>
    <property type="match status" value="1"/>
</dbReference>
<dbReference type="Proteomes" id="UP000001261">
    <property type="component" value="Unassembled WGS sequence"/>
</dbReference>
<evidence type="ECO:0000256" key="1">
    <source>
        <dbReference type="ARBA" id="ARBA00012513"/>
    </source>
</evidence>
<evidence type="ECO:0000256" key="5">
    <source>
        <dbReference type="ARBA" id="ARBA00022777"/>
    </source>
</evidence>
<dbReference type="EC" id="2.7.11.1" evidence="1"/>
<dbReference type="InterPro" id="IPR000961">
    <property type="entry name" value="AGC-kinase_C"/>
</dbReference>
<sequence>MVVRRRATFSKTLFENPAQQKPTEPEVENPEHSVNSVTSISESSSGTSRSRDSVRRFLRRSRSKLLSMLRLRSNCSGTGGKMTLPRQPEHSSQKVRAGYDQGASGRVVTYPLAHRGNRDADGIPGILLAPSRPLKRLCDPTSYHNRGKRCTSKHHSEDGHQAIEVENLGCKPSTLHVPRRHSSPGFTNILSRRFSATFGHPTVIHRSDLRRRPSIHSFSFTPPASNTPDLRTLGDNAQDDTDSSSVHSASSPRTQSTNPTSDGAPVPPLPKMLDKASQKNGEYFPGSDTSENKINQLNKISPSIVTVEAAASAKIFFETYFNELFSVESPRSERQRELEERLYLLNLPIEEHVRAKQAWYRQESDHLRQDRLLKSRSNCPKARESISVAGYECIKVLGKGSFGVVRLVREKHTGDIVETPKPESYATQSHRRPSTFDALKSAVDGARSSRRKDLDRSKKDVFAMKVIRKSDMIRNCQEGHLRAERDFLVASTKSRWIVPLVASFQDTHSLYLVMDYMVGGDFLSLLIRKNILSEDVTRWYIAEMILCVEETHRLRWIHRDVKPDNFLISASGHLKISDFGLAFDGHWSHDQTYYMNQRQSLMSKLGIQVEGDDKDRKAAQEVAHSTGTELPRRESGKNHDRLLSIPSPGPNDDILCWRNRKQRKKLARSVVGTSQYMAPEVIRGEFYDGRCDWWSIGIILYECLYGFTPFAAKTRHDTKQRILHHYQTLYFPTDRPSDHLISDDAIDLIIQILQEKEYRLCSEKYILNDYVHSGRIPGELLNYPADKTSRNYRGHYVYPDDAADIKNHPFFKAVRWDELHYRSPPFVPKVKAGDDTKYFEGEQVSDAPDGPSEASLEEVDGSRGQTPNNSGKTQLDGPSVGCKTAGKLRNGILAGITVNLQSKSLKKKREKKRARDKVLRDDRVSKTALDMRKKSAFLGYSYRRPKDALLALEPERGRRLVRADQ</sequence>
<feature type="region of interest" description="Disordered" evidence="9">
    <location>
        <begin position="214"/>
        <end position="293"/>
    </location>
</feature>
<dbReference type="Pfam" id="PF00069">
    <property type="entry name" value="Pkinase"/>
    <property type="match status" value="2"/>
</dbReference>
<evidence type="ECO:0000259" key="11">
    <source>
        <dbReference type="PROSITE" id="PS51285"/>
    </source>
</evidence>
<evidence type="ECO:0000256" key="7">
    <source>
        <dbReference type="ARBA" id="ARBA00047899"/>
    </source>
</evidence>
<dbReference type="InterPro" id="IPR059233">
    <property type="entry name" value="MobB_NdrA/B/Cbk1"/>
</dbReference>
<dbReference type="PANTHER" id="PTHR24356:SF400">
    <property type="entry name" value="SERINE_THREONINE-PROTEIN KINASE CBK1"/>
    <property type="match status" value="1"/>
</dbReference>
<keyword evidence="4" id="KW-0547">Nucleotide-binding</keyword>
<feature type="compositionally biased region" description="Low complexity" evidence="9">
    <location>
        <begin position="33"/>
        <end position="48"/>
    </location>
</feature>
<feature type="region of interest" description="Disordered" evidence="9">
    <location>
        <begin position="622"/>
        <end position="647"/>
    </location>
</feature>
<evidence type="ECO:0000313" key="13">
    <source>
        <dbReference type="Proteomes" id="UP000001261"/>
    </source>
</evidence>
<reference evidence="13" key="2">
    <citation type="journal article" date="2010" name="Genome Res.">
        <title>Population genomic sequencing of Coccidioides fungi reveals recent hybridization and transposon control.</title>
        <authorList>
            <person name="Neafsey D.E."/>
            <person name="Barker B.M."/>
            <person name="Sharpton T.J."/>
            <person name="Stajich J.E."/>
            <person name="Park D.J."/>
            <person name="Whiston E."/>
            <person name="Hung C.-Y."/>
            <person name="McMahan C."/>
            <person name="White J."/>
            <person name="Sykes S."/>
            <person name="Heiman D."/>
            <person name="Young S."/>
            <person name="Zeng Q."/>
            <person name="Abouelleil A."/>
            <person name="Aftuck L."/>
            <person name="Bessette D."/>
            <person name="Brown A."/>
            <person name="FitzGerald M."/>
            <person name="Lui A."/>
            <person name="Macdonald J.P."/>
            <person name="Priest M."/>
            <person name="Orbach M.J."/>
            <person name="Galgiani J.N."/>
            <person name="Kirkland T.N."/>
            <person name="Cole G.T."/>
            <person name="Birren B.W."/>
            <person name="Henn M.R."/>
            <person name="Taylor J.W."/>
            <person name="Rounsley S.D."/>
        </authorList>
    </citation>
    <scope>GENOME REANNOTATION</scope>
    <source>
        <strain evidence="13">RS</strain>
    </source>
</reference>
<feature type="region of interest" description="Disordered" evidence="9">
    <location>
        <begin position="841"/>
        <end position="878"/>
    </location>
</feature>
<keyword evidence="2" id="KW-0723">Serine/threonine-protein kinase</keyword>
<dbReference type="Gene3D" id="3.30.200.20">
    <property type="entry name" value="Phosphorylase Kinase, domain 1"/>
    <property type="match status" value="3"/>
</dbReference>
<evidence type="ECO:0000313" key="12">
    <source>
        <dbReference type="EMBL" id="EAS35736.3"/>
    </source>
</evidence>
<dbReference type="InterPro" id="IPR050236">
    <property type="entry name" value="Ser_Thr_kinase_AGC"/>
</dbReference>
<reference evidence="13" key="1">
    <citation type="journal article" date="2009" name="Genome Res.">
        <title>Comparative genomic analyses of the human fungal pathogens Coccidioides and their relatives.</title>
        <authorList>
            <person name="Sharpton T.J."/>
            <person name="Stajich J.E."/>
            <person name="Rounsley S.D."/>
            <person name="Gardner M.J."/>
            <person name="Wortman J.R."/>
            <person name="Jordar V.S."/>
            <person name="Maiti R."/>
            <person name="Kodira C.D."/>
            <person name="Neafsey D.E."/>
            <person name="Zeng Q."/>
            <person name="Hung C.-Y."/>
            <person name="McMahan C."/>
            <person name="Muszewska A."/>
            <person name="Grynberg M."/>
            <person name="Mandel M.A."/>
            <person name="Kellner E.M."/>
            <person name="Barker B.M."/>
            <person name="Galgiani J.N."/>
            <person name="Orbach M.J."/>
            <person name="Kirkland T.N."/>
            <person name="Cole G.T."/>
            <person name="Henn M.R."/>
            <person name="Birren B.W."/>
            <person name="Taylor J.W."/>
        </authorList>
    </citation>
    <scope>NUCLEOTIDE SEQUENCE [LARGE SCALE GENOMIC DNA]</scope>
    <source>
        <strain evidence="13">RS</strain>
    </source>
</reference>
<feature type="region of interest" description="Disordered" evidence="9">
    <location>
        <begin position="1"/>
        <end position="55"/>
    </location>
</feature>
<dbReference type="AlphaFoldDB" id="J3KIE5"/>
<dbReference type="GO" id="GO:0005524">
    <property type="term" value="F:ATP binding"/>
    <property type="evidence" value="ECO:0007669"/>
    <property type="project" value="UniProtKB-KW"/>
</dbReference>
<dbReference type="VEuPathDB" id="FungiDB:CIMG_01090"/>
<protein>
    <recommendedName>
        <fullName evidence="1">non-specific serine/threonine protein kinase</fullName>
        <ecNumber evidence="1">2.7.11.1</ecNumber>
    </recommendedName>
</protein>
<evidence type="ECO:0000256" key="4">
    <source>
        <dbReference type="ARBA" id="ARBA00022741"/>
    </source>
</evidence>
<dbReference type="STRING" id="246410.J3KIE5"/>
<feature type="compositionally biased region" description="Polar residues" evidence="9">
    <location>
        <begin position="9"/>
        <end position="22"/>
    </location>
</feature>
<dbReference type="InterPro" id="IPR000719">
    <property type="entry name" value="Prot_kinase_dom"/>
</dbReference>
<feature type="region of interest" description="Disordered" evidence="9">
    <location>
        <begin position="74"/>
        <end position="99"/>
    </location>
</feature>
<evidence type="ECO:0000259" key="10">
    <source>
        <dbReference type="PROSITE" id="PS50011"/>
    </source>
</evidence>
<proteinExistence type="predicted"/>
<dbReference type="PANTHER" id="PTHR24356">
    <property type="entry name" value="SERINE/THREONINE-PROTEIN KINASE"/>
    <property type="match status" value="1"/>
</dbReference>
<feature type="compositionally biased region" description="Polar residues" evidence="9">
    <location>
        <begin position="863"/>
        <end position="873"/>
    </location>
</feature>
<evidence type="ECO:0000256" key="3">
    <source>
        <dbReference type="ARBA" id="ARBA00022679"/>
    </source>
</evidence>
<keyword evidence="6" id="KW-0067">ATP-binding</keyword>
<gene>
    <name evidence="12" type="ORF">CIMG_01090</name>
</gene>
<feature type="compositionally biased region" description="Polar residues" evidence="9">
    <location>
        <begin position="216"/>
        <end position="229"/>
    </location>
</feature>
<dbReference type="GO" id="GO:0004674">
    <property type="term" value="F:protein serine/threonine kinase activity"/>
    <property type="evidence" value="ECO:0007669"/>
    <property type="project" value="UniProtKB-KW"/>
</dbReference>
<accession>J3KIE5</accession>
<comment type="catalytic activity">
    <reaction evidence="7">
        <text>L-threonyl-[protein] + ATP = O-phospho-L-threonyl-[protein] + ADP + H(+)</text>
        <dbReference type="Rhea" id="RHEA:46608"/>
        <dbReference type="Rhea" id="RHEA-COMP:11060"/>
        <dbReference type="Rhea" id="RHEA-COMP:11605"/>
        <dbReference type="ChEBI" id="CHEBI:15378"/>
        <dbReference type="ChEBI" id="CHEBI:30013"/>
        <dbReference type="ChEBI" id="CHEBI:30616"/>
        <dbReference type="ChEBI" id="CHEBI:61977"/>
        <dbReference type="ChEBI" id="CHEBI:456216"/>
        <dbReference type="EC" id="2.7.11.1"/>
    </reaction>
</comment>
<dbReference type="SUPFAM" id="SSF56112">
    <property type="entry name" value="Protein kinase-like (PK-like)"/>
    <property type="match status" value="1"/>
</dbReference>
<dbReference type="PROSITE" id="PS50011">
    <property type="entry name" value="PROTEIN_KINASE_DOM"/>
    <property type="match status" value="1"/>
</dbReference>
<dbReference type="OrthoDB" id="3638488at2759"/>
<dbReference type="InParanoid" id="J3KIE5"/>
<feature type="compositionally biased region" description="Basic and acidic residues" evidence="9">
    <location>
        <begin position="630"/>
        <end position="642"/>
    </location>
</feature>
<dbReference type="GO" id="GO:0035556">
    <property type="term" value="P:intracellular signal transduction"/>
    <property type="evidence" value="ECO:0007669"/>
    <property type="project" value="TreeGrafter"/>
</dbReference>
<dbReference type="Gene3D" id="1.10.510.10">
    <property type="entry name" value="Transferase(Phosphotransferase) domain 1"/>
    <property type="match status" value="3"/>
</dbReference>
<dbReference type="OMA" id="LRWIHRD"/>
<dbReference type="InterPro" id="IPR011009">
    <property type="entry name" value="Kinase-like_dom_sf"/>
</dbReference>
<feature type="domain" description="Protein kinase" evidence="10">
    <location>
        <begin position="391"/>
        <end position="771"/>
    </location>
</feature>
<dbReference type="PROSITE" id="PS51285">
    <property type="entry name" value="AGC_KINASE_CTER"/>
    <property type="match status" value="1"/>
</dbReference>
<keyword evidence="5 12" id="KW-0418">Kinase</keyword>
<evidence type="ECO:0000256" key="2">
    <source>
        <dbReference type="ARBA" id="ARBA00022527"/>
    </source>
</evidence>
<evidence type="ECO:0000256" key="6">
    <source>
        <dbReference type="ARBA" id="ARBA00022840"/>
    </source>
</evidence>
<comment type="catalytic activity">
    <reaction evidence="8">
        <text>L-seryl-[protein] + ATP = O-phospho-L-seryl-[protein] + ADP + H(+)</text>
        <dbReference type="Rhea" id="RHEA:17989"/>
        <dbReference type="Rhea" id="RHEA-COMP:9863"/>
        <dbReference type="Rhea" id="RHEA-COMP:11604"/>
        <dbReference type="ChEBI" id="CHEBI:15378"/>
        <dbReference type="ChEBI" id="CHEBI:29999"/>
        <dbReference type="ChEBI" id="CHEBI:30616"/>
        <dbReference type="ChEBI" id="CHEBI:83421"/>
        <dbReference type="ChEBI" id="CHEBI:456216"/>
        <dbReference type="EC" id="2.7.11.1"/>
    </reaction>
</comment>
<dbReference type="GeneID" id="4567128"/>
<evidence type="ECO:0000256" key="9">
    <source>
        <dbReference type="SAM" id="MobiDB-lite"/>
    </source>
</evidence>
<feature type="compositionally biased region" description="Polar residues" evidence="9">
    <location>
        <begin position="252"/>
        <end position="261"/>
    </location>
</feature>